<dbReference type="Gene3D" id="3.40.50.2000">
    <property type="entry name" value="Glycogen Phosphorylase B"/>
    <property type="match status" value="2"/>
</dbReference>
<name>A0A6N3GHL2_9CLOT</name>
<dbReference type="PANTHER" id="PTHR45825">
    <property type="entry name" value="GRANULE-BOUND STARCH SYNTHASE 1, CHLOROPLASTIC/AMYLOPLASTIC"/>
    <property type="match status" value="1"/>
</dbReference>
<keyword evidence="4 7" id="KW-0328">Glycosyltransferase</keyword>
<comment type="catalytic activity">
    <reaction evidence="1 7">
        <text>[(1-&gt;4)-alpha-D-glucosyl](n) + ADP-alpha-D-glucose = [(1-&gt;4)-alpha-D-glucosyl](n+1) + ADP + H(+)</text>
        <dbReference type="Rhea" id="RHEA:18189"/>
        <dbReference type="Rhea" id="RHEA-COMP:9584"/>
        <dbReference type="Rhea" id="RHEA-COMP:9587"/>
        <dbReference type="ChEBI" id="CHEBI:15378"/>
        <dbReference type="ChEBI" id="CHEBI:15444"/>
        <dbReference type="ChEBI" id="CHEBI:57498"/>
        <dbReference type="ChEBI" id="CHEBI:456216"/>
        <dbReference type="EC" id="2.4.1.21"/>
    </reaction>
</comment>
<dbReference type="InterPro" id="IPR001296">
    <property type="entry name" value="Glyco_trans_1"/>
</dbReference>
<comment type="similarity">
    <text evidence="3 7">Belongs to the glycosyltransferase 1 family. Bacterial/plant glycogen synthase subfamily.</text>
</comment>
<protein>
    <recommendedName>
        <fullName evidence="7">Glycogen synthase</fullName>
        <ecNumber evidence="7">2.4.1.21</ecNumber>
    </recommendedName>
    <alternativeName>
        <fullName evidence="7">Starch [bacterial glycogen] synthase</fullName>
    </alternativeName>
</protein>
<dbReference type="InterPro" id="IPR011835">
    <property type="entry name" value="GS/SS"/>
</dbReference>
<evidence type="ECO:0000256" key="7">
    <source>
        <dbReference type="HAMAP-Rule" id="MF_00484"/>
    </source>
</evidence>
<keyword evidence="5 7" id="KW-0808">Transferase</keyword>
<evidence type="ECO:0000256" key="2">
    <source>
        <dbReference type="ARBA" id="ARBA00002764"/>
    </source>
</evidence>
<evidence type="ECO:0000256" key="4">
    <source>
        <dbReference type="ARBA" id="ARBA00022676"/>
    </source>
</evidence>
<dbReference type="Pfam" id="PF08323">
    <property type="entry name" value="Glyco_transf_5"/>
    <property type="match status" value="1"/>
</dbReference>
<proteinExistence type="inferred from homology"/>
<feature type="domain" description="Glycosyl transferase family 1" evidence="8">
    <location>
        <begin position="288"/>
        <end position="449"/>
    </location>
</feature>
<sequence length="478" mass="55693">MMKVLLVASEANPFIKTGGLGDVIGALPKALSKKGLDVRVVIPKYKGIREDLKNKFSFVKWFMVKVGWRNQYCGIFECTHNGVKYYFIDNEYYFGRDEVYGCYDDGERFAYYDRAVLEFIKEIGWIPDVIHCNDWQTGMIPVLLKLEYSKDEFYKSIKTIYSIHNILFQGIFPKEVLPDLFGYDMEPYNNGSLEFYECISFMKGGINYSDKVTTVSYSYAEEIKTPEYGEKLDGLLREHNDNLKGILNGIDYEEYNPYKDFNIYKTFQGDILSDKQENKIKLQEELRLPIDKEIPMIGIVSRLTNQKGMDLIISIADRLLKNNIQLVIVGTGDWYYEDKFKNLQYRYKDKVSANIKFDNILAHKVYASSDLFLMPSLFEPCGLGQLIALRYGSIPIVRETGGLKDTIFPYNQYNELGNGFSFTNYNAEELLMIVEYALSFYTKKEEWRRIVRQALNSNNSWDKSADEYQQLYMEATRT</sequence>
<gene>
    <name evidence="10" type="primary">glgA_2</name>
    <name evidence="7" type="synonym">glgA</name>
    <name evidence="10" type="ORF">CPLFYP93_03089</name>
</gene>
<dbReference type="GO" id="GO:0004373">
    <property type="term" value="F:alpha-1,4-glucan glucosyltransferase (UDP-glucose donor) activity"/>
    <property type="evidence" value="ECO:0007669"/>
    <property type="project" value="InterPro"/>
</dbReference>
<dbReference type="NCBIfam" id="TIGR02095">
    <property type="entry name" value="glgA"/>
    <property type="match status" value="1"/>
</dbReference>
<comment type="function">
    <text evidence="2 7">Synthesizes alpha-1,4-glucan chains using ADP-glucose.</text>
</comment>
<evidence type="ECO:0000259" key="9">
    <source>
        <dbReference type="Pfam" id="PF08323"/>
    </source>
</evidence>
<evidence type="ECO:0000256" key="1">
    <source>
        <dbReference type="ARBA" id="ARBA00001478"/>
    </source>
</evidence>
<dbReference type="Pfam" id="PF00534">
    <property type="entry name" value="Glycos_transf_1"/>
    <property type="match status" value="1"/>
</dbReference>
<dbReference type="GO" id="GO:0005978">
    <property type="term" value="P:glycogen biosynthetic process"/>
    <property type="evidence" value="ECO:0007669"/>
    <property type="project" value="UniProtKB-UniRule"/>
</dbReference>
<evidence type="ECO:0000256" key="3">
    <source>
        <dbReference type="ARBA" id="ARBA00010281"/>
    </source>
</evidence>
<dbReference type="EC" id="2.4.1.21" evidence="7"/>
<dbReference type="CDD" id="cd03791">
    <property type="entry name" value="GT5_Glycogen_synthase_DULL1-like"/>
    <property type="match status" value="1"/>
</dbReference>
<feature type="binding site" evidence="7">
    <location>
        <position position="16"/>
    </location>
    <ligand>
        <name>ADP-alpha-D-glucose</name>
        <dbReference type="ChEBI" id="CHEBI:57498"/>
    </ligand>
</feature>
<evidence type="ECO:0000256" key="5">
    <source>
        <dbReference type="ARBA" id="ARBA00022679"/>
    </source>
</evidence>
<comment type="pathway">
    <text evidence="7">Glycan biosynthesis; glycogen biosynthesis.</text>
</comment>
<dbReference type="InterPro" id="IPR013534">
    <property type="entry name" value="Starch_synth_cat_dom"/>
</dbReference>
<feature type="domain" description="Starch synthase catalytic" evidence="9">
    <location>
        <begin position="3"/>
        <end position="238"/>
    </location>
</feature>
<evidence type="ECO:0000259" key="8">
    <source>
        <dbReference type="Pfam" id="PF00534"/>
    </source>
</evidence>
<dbReference type="HAMAP" id="MF_00484">
    <property type="entry name" value="Glycogen_synth"/>
    <property type="match status" value="1"/>
</dbReference>
<keyword evidence="6 7" id="KW-0320">Glycogen biosynthesis</keyword>
<dbReference type="AlphaFoldDB" id="A0A6N3GHL2"/>
<evidence type="ECO:0000313" key="10">
    <source>
        <dbReference type="EMBL" id="VYU63650.1"/>
    </source>
</evidence>
<dbReference type="SUPFAM" id="SSF53756">
    <property type="entry name" value="UDP-Glycosyltransferase/glycogen phosphorylase"/>
    <property type="match status" value="1"/>
</dbReference>
<dbReference type="EMBL" id="CACRTV010000084">
    <property type="protein sequence ID" value="VYU63650.1"/>
    <property type="molecule type" value="Genomic_DNA"/>
</dbReference>
<reference evidence="10" key="1">
    <citation type="submission" date="2019-11" db="EMBL/GenBank/DDBJ databases">
        <authorList>
            <person name="Feng L."/>
        </authorList>
    </citation>
    <scope>NUCLEOTIDE SEQUENCE</scope>
    <source>
        <strain evidence="10">CParaputrificumLFYP93</strain>
    </source>
</reference>
<dbReference type="UniPathway" id="UPA00164"/>
<evidence type="ECO:0000256" key="6">
    <source>
        <dbReference type="ARBA" id="ARBA00023056"/>
    </source>
</evidence>
<accession>A0A6N3GHL2</accession>
<dbReference type="GO" id="GO:0009011">
    <property type="term" value="F:alpha-1,4-glucan glucosyltransferase (ADP-glucose donor) activity"/>
    <property type="evidence" value="ECO:0007669"/>
    <property type="project" value="UniProtKB-UniRule"/>
</dbReference>
<organism evidence="10">
    <name type="scientific">Clostridium paraputrificum</name>
    <dbReference type="NCBI Taxonomy" id="29363"/>
    <lineage>
        <taxon>Bacteria</taxon>
        <taxon>Bacillati</taxon>
        <taxon>Bacillota</taxon>
        <taxon>Clostridia</taxon>
        <taxon>Eubacteriales</taxon>
        <taxon>Clostridiaceae</taxon>
        <taxon>Clostridium</taxon>
    </lineage>
</organism>
<dbReference type="NCBIfam" id="NF001898">
    <property type="entry name" value="PRK00654.1-1"/>
    <property type="match status" value="1"/>
</dbReference>
<dbReference type="PANTHER" id="PTHR45825:SF11">
    <property type="entry name" value="ALPHA AMYLASE DOMAIN-CONTAINING PROTEIN"/>
    <property type="match status" value="1"/>
</dbReference>